<dbReference type="GO" id="GO:0060271">
    <property type="term" value="P:cilium assembly"/>
    <property type="evidence" value="ECO:0007669"/>
    <property type="project" value="TreeGrafter"/>
</dbReference>
<keyword evidence="4" id="KW-1185">Reference proteome</keyword>
<dbReference type="InterPro" id="IPR011990">
    <property type="entry name" value="TPR-like_helical_dom_sf"/>
</dbReference>
<proteinExistence type="predicted"/>
<dbReference type="Proteomes" id="UP000092445">
    <property type="component" value="Unassembled WGS sequence"/>
</dbReference>
<organism evidence="3 4">
    <name type="scientific">Glossina pallidipes</name>
    <name type="common">Tsetse fly</name>
    <dbReference type="NCBI Taxonomy" id="7398"/>
    <lineage>
        <taxon>Eukaryota</taxon>
        <taxon>Metazoa</taxon>
        <taxon>Ecdysozoa</taxon>
        <taxon>Arthropoda</taxon>
        <taxon>Hexapoda</taxon>
        <taxon>Insecta</taxon>
        <taxon>Pterygota</taxon>
        <taxon>Neoptera</taxon>
        <taxon>Endopterygota</taxon>
        <taxon>Diptera</taxon>
        <taxon>Brachycera</taxon>
        <taxon>Muscomorpha</taxon>
        <taxon>Hippoboscoidea</taxon>
        <taxon>Glossinidae</taxon>
        <taxon>Glossina</taxon>
    </lineage>
</organism>
<evidence type="ECO:0000256" key="2">
    <source>
        <dbReference type="ARBA" id="ARBA00022803"/>
    </source>
</evidence>
<keyword evidence="1" id="KW-0677">Repeat</keyword>
<dbReference type="EnsemblMetazoa" id="GPAI012501-RA">
    <property type="protein sequence ID" value="GPAI012501-PA"/>
    <property type="gene ID" value="GPAI012501"/>
</dbReference>
<dbReference type="InterPro" id="IPR052628">
    <property type="entry name" value="CFAP70"/>
</dbReference>
<dbReference type="GO" id="GO:0003341">
    <property type="term" value="P:cilium movement"/>
    <property type="evidence" value="ECO:0007669"/>
    <property type="project" value="TreeGrafter"/>
</dbReference>
<sequence>MKKVGQKLKILNEAHSVEIYLRFTPSFIRKKESRSKLQSTPSRSALRDPLKRLYEIEARPRPIDAFLYLQPTDINYRNNKGTVVDINLEHKIIRISKLTDFDTEDNVMHMETFSAEKPTFSLPIRRDGIGEIEIFGDLPLKLTLYESTMQESRDGTADFHVKPIEKVAVAQGYIDLMQYFFEGRNRMFAEVFLYPLNASFAGKICKVTWDIYSLTSLVKEVKFSNIIFIGFASLFNVDDQLLNNCGDLTAALSWQTKDSNKPTAKKKIFICKYTAFLKKIINEQNIFYKWETLKDPKYKNWESLGVNSEVNFAVHQLFRNVLGTENVDFNFADINVERDFALVCNSMHRFVLTDKNHTALEKHLAYDKQQIIVEIFKESEPNTKLLQGFLDVSVLLYPKVSNCSFAVELKAPLKSISAKSSQRNKTSNFEKSDEKITAKTTFAIIKVCLKCPLTEPPEDLNKVFNLLHVQRNIINDCWKGEATKPTISQNEEWKCEENYKLFDDNMRQIVRYLIEYNIKSISESKSYYCGQVKNVMDRILPLIACDFNIRCPTKTNIQFVNLMTTVFRELAERSYNLVQEVTRNILIGEHPTYASLEREIVQEINLAKLLYHIGNEEMSQHLFDELEGKYGDNRMYRFYMFLYDIEMENFDSAREYLKRPLKDTNMDGQLVTDICKLYLDYMRDKNIAGDVSNVTEHLLRALTHYCENAYCEFPIGWMILYCIYKKHNYRPGMSYTRWKYENLKDALFNEIKYIPKSRWEIFNNFEPKLKTQKGKFFWKACEFLLKLGLYYFALFLFDVIADELEEAERYIVDASFKLAVKLVTADFMPEDFSLGDNKHENFSNEDELNAFTCLVNGNIAYYNNPVGSTAMEYYASLLRINISNEDVRFQLGILRYAYRMLEKKQLPQALEAFEFAKERINDPLIAYVGKAKTLYYLDRLKEAELYFAESTLFGVHLPNVWAYLAAINVKLGDNYKALECWKYARLNPDCVINEEILSELGNLDVEEMALSQSARRVFLYLQPRSILYEQSADDVSSEIELNHPTITIMKLTDRYTSENIIQLEEFASEKPTFSVTIEQDNIRDINAFSDLPVTLTLYERHMPEKSSERMNQTNTSASQQYKTESRQPLLQGCIDMLKFFVNKRAKWSVDVILYPLKKEQKIDTCKMKWHIYALMPIIKDIKLSNAIYVTLASIFNANDNLLNDCNDLVATLSWQYKIPGKLEGFKKIFICKYTDFSKGIVGKDNESTFCKWENLKSKILQNYDSISVYTEMSLDITSALFSLARPEDTTFNFTKVDIETNYALVCNSLHRFILTDSMHNSLQNHLINSQLNVVLDIFKASMPNDILLQGFLDISILLYPNIKGSAFAVPMRRPEKRTSNPTIEKHNWSEPIPFAVIKICLKVPVTEPAEDVNIRFNIIDIETEIYNICRTSFTRSKRAPQYRGQKAYEKSYSEFDKVVLKIVDTYLRTNVHSKLRHEYSSCSIVSDTINGLLPLIACDFNVRFPTKTNVEFTLEKMYSKSPYFRFFMFIYDVEMGRYDSARDYLKRPSYIIDIEEEAFREFCCSLIEIYLEYEAHGIGAEENNSTADESLINALVEFCESSEPNSKIGWMLLYCAYKKYDYRPGMSYARFNYENVIKGGFFESMCLPKSRWEIFNNYKPKSQSEKFQCFWEPINFLLCLGLYQFAGWIFEEVADNCSEVERYILETSLKLHMGSIDEDFIPRNFFLNSEFNKAELEALVLLINGHAKHFLDPTDNSCHEDYYSGILNVTDLNNTYVYQVGIIRYAFRMGAEDEYEEAIRAFDFSGHYEEHRLITYMGKAKALYYLGRLTEAKDYFADLTNFHTYNPNTWCYLALINLQLGDRDNALECWKYAHLNPRMRVHDDVLQELEEINPDDVPL</sequence>
<dbReference type="GO" id="GO:0031514">
    <property type="term" value="C:motile cilium"/>
    <property type="evidence" value="ECO:0007669"/>
    <property type="project" value="TreeGrafter"/>
</dbReference>
<reference evidence="3" key="2">
    <citation type="submission" date="2020-05" db="UniProtKB">
        <authorList>
            <consortium name="EnsemblMetazoa"/>
        </authorList>
    </citation>
    <scope>IDENTIFICATION</scope>
    <source>
        <strain evidence="3">IAEA</strain>
    </source>
</reference>
<dbReference type="PANTHER" id="PTHR44314">
    <property type="entry name" value="CILIA- AND FLAGELLA-ASSOCIATED PROTEIN 70"/>
    <property type="match status" value="1"/>
</dbReference>
<dbReference type="GO" id="GO:0070062">
    <property type="term" value="C:extracellular exosome"/>
    <property type="evidence" value="ECO:0007669"/>
    <property type="project" value="TreeGrafter"/>
</dbReference>
<name>A0A1A9ZEV4_GLOPL</name>
<reference evidence="4" key="1">
    <citation type="submission" date="2014-03" db="EMBL/GenBank/DDBJ databases">
        <authorList>
            <person name="Aksoy S."/>
            <person name="Warren W."/>
            <person name="Wilson R.K."/>
        </authorList>
    </citation>
    <scope>NUCLEOTIDE SEQUENCE [LARGE SCALE GENOMIC DNA]</scope>
    <source>
        <strain evidence="4">IAEA</strain>
    </source>
</reference>
<evidence type="ECO:0000313" key="4">
    <source>
        <dbReference type="Proteomes" id="UP000092445"/>
    </source>
</evidence>
<dbReference type="SUPFAM" id="SSF48452">
    <property type="entry name" value="TPR-like"/>
    <property type="match status" value="2"/>
</dbReference>
<evidence type="ECO:0000313" key="3">
    <source>
        <dbReference type="EnsemblMetazoa" id="GPAI012501-PA"/>
    </source>
</evidence>
<evidence type="ECO:0000256" key="1">
    <source>
        <dbReference type="ARBA" id="ARBA00022737"/>
    </source>
</evidence>
<dbReference type="VEuPathDB" id="VectorBase:GPAI012501"/>
<dbReference type="STRING" id="7398.A0A1A9ZEV4"/>
<protein>
    <submittedName>
        <fullName evidence="3">Uncharacterized protein</fullName>
    </submittedName>
</protein>
<dbReference type="Gene3D" id="1.25.40.10">
    <property type="entry name" value="Tetratricopeptide repeat domain"/>
    <property type="match status" value="2"/>
</dbReference>
<accession>A0A1A9ZEV4</accession>
<dbReference type="PANTHER" id="PTHR44314:SF1">
    <property type="entry name" value="CILIA- AND FLAGELLA-ASSOCIATED PROTEIN 70"/>
    <property type="match status" value="1"/>
</dbReference>
<keyword evidence="2" id="KW-0802">TPR repeat</keyword>